<keyword evidence="4" id="KW-0853">WD repeat</keyword>
<evidence type="ECO:0000256" key="6">
    <source>
        <dbReference type="ARBA" id="ARBA00022786"/>
    </source>
</evidence>
<dbReference type="SUPFAM" id="SSF50978">
    <property type="entry name" value="WD40 repeat-like"/>
    <property type="match status" value="1"/>
</dbReference>
<dbReference type="AlphaFoldDB" id="A0A8C9K2B5"/>
<dbReference type="InterPro" id="IPR015943">
    <property type="entry name" value="WD40/YVTN_repeat-like_dom_sf"/>
</dbReference>
<evidence type="ECO:0000256" key="8">
    <source>
        <dbReference type="ARBA" id="ARBA00055060"/>
    </source>
</evidence>
<feature type="compositionally biased region" description="Basic and acidic residues" evidence="13">
    <location>
        <begin position="293"/>
        <end position="315"/>
    </location>
</feature>
<evidence type="ECO:0000313" key="15">
    <source>
        <dbReference type="Proteomes" id="UP000675900"/>
    </source>
</evidence>
<feature type="region of interest" description="Disordered" evidence="13">
    <location>
        <begin position="269"/>
        <end position="321"/>
    </location>
</feature>
<dbReference type="Gene3D" id="2.130.10.10">
    <property type="entry name" value="YVTN repeat-like/Quinoprotein amine dehydrogenase"/>
    <property type="match status" value="2"/>
</dbReference>
<comment type="function">
    <text evidence="8">Ligand-dependent coactivator of nuclear receptors. Enhance transcriptional activity of the nuclear receptors NR3C1 and AR. May function as a substrate receptor for CUL4-DDB1 E3 ubiquitin-protein ligase complex.</text>
</comment>
<reference evidence="14" key="2">
    <citation type="submission" date="2025-09" db="UniProtKB">
        <authorList>
            <consortium name="Ensembl"/>
        </authorList>
    </citation>
    <scope>IDENTIFICATION</scope>
</reference>
<sequence length="860" mass="95469">MTYNLFSLFFFLTGRREFIQRLKLEATLNVHDGCVNTICWNETGEYILSGSDDTKLVISNPYSRKVLTTVRSGHRANIFSAKFLPCTNDKQIVSCSGDGVIFYTNVEQDAETNRQCQFTCHYGTTYEIMTVPNDPYTFLSCGEDGTVRWFDTRIKTSCTKEDCKDDILINCRRAATSVAICPPIPYYLAVGCSDSSVRIYDRRMLGTRATGNYAGRGTTGMVARFIPSHLNNKSCRVTSLCYSEDGQEILVSYSSDYIYLFDPKDDTARELKTPSAEERREELRQPPVKRLRLRGDWSDTGPRARPESERERDGEQSPNVSLMQRMSDMLSRWFEEASEVAQSNRGRGRSRPRGGTSQSDVSPLPAVPSSSDLEAGETAMEVDPSGEQLLQPSTSSTASAQAHSTSSSTESPHSTSLLSSPDNEQRQAVEASGRHTHHQSDSPSSVVNKQLGSMSLDEQQDNNNEKLSPKPGTGEPVLSLHYSTEGTTTSTIKLNFTDEWSSTASSSRGNGSHCKSEGQEGSLTPQSSVLPPGDSETKALEESSEDATTCQEGTSAENTLQNRVDTAQSDKFTSEPLDSCSGERNDLNLDSSCGVPEESTLSEQGKEPGTSDQTSTEGAADQNTTNPEPQSQTEAIGPLAHEETLARDSALQDTDDSDDDPVLIPGARYRAGPGDRRSAVARIQEFFRRRKERKEMEELDTLNIRRPLVKMVYKGHRNSRTMIKEANFWGANFVMSGSDCGHIFIWDRHTAEHLMLLEADNHVVNCLQPHPFDPILASSGIDYDIKIWSPLEESRIFNRKLADEVITRNELMLEETRNTITVPASFMLRMLASLNHIRADRLEGDRSEGSGQENENEDEE</sequence>
<keyword evidence="3" id="KW-0597">Phosphoprotein</keyword>
<feature type="compositionally biased region" description="Polar residues" evidence="13">
    <location>
        <begin position="441"/>
        <end position="462"/>
    </location>
</feature>
<feature type="compositionally biased region" description="Low complexity" evidence="13">
    <location>
        <begin position="388"/>
        <end position="421"/>
    </location>
</feature>
<feature type="compositionally biased region" description="Polar residues" evidence="13">
    <location>
        <begin position="481"/>
        <end position="500"/>
    </location>
</feature>
<feature type="compositionally biased region" description="Basic and acidic residues" evidence="13">
    <location>
        <begin position="269"/>
        <end position="284"/>
    </location>
</feature>
<keyword evidence="15" id="KW-1185">Reference proteome</keyword>
<organism evidence="14 15">
    <name type="scientific">Panthera tigris altaica</name>
    <name type="common">Siberian tiger</name>
    <dbReference type="NCBI Taxonomy" id="74533"/>
    <lineage>
        <taxon>Eukaryota</taxon>
        <taxon>Metazoa</taxon>
        <taxon>Chordata</taxon>
        <taxon>Craniata</taxon>
        <taxon>Vertebrata</taxon>
        <taxon>Euteleostomi</taxon>
        <taxon>Mammalia</taxon>
        <taxon>Eutheria</taxon>
        <taxon>Laurasiatheria</taxon>
        <taxon>Carnivora</taxon>
        <taxon>Feliformia</taxon>
        <taxon>Felidae</taxon>
        <taxon>Pantherinae</taxon>
        <taxon>Panthera</taxon>
    </lineage>
</organism>
<feature type="compositionally biased region" description="Polar residues" evidence="13">
    <location>
        <begin position="546"/>
        <end position="571"/>
    </location>
</feature>
<dbReference type="PROSITE" id="PS50096">
    <property type="entry name" value="IQ"/>
    <property type="match status" value="1"/>
</dbReference>
<dbReference type="PANTHER" id="PTHR15574:SF39">
    <property type="entry name" value="DDB1- AND CUL4-ASSOCIATED FACTOR 6"/>
    <property type="match status" value="1"/>
</dbReference>
<evidence type="ECO:0000256" key="12">
    <source>
        <dbReference type="ARBA" id="ARBA00075783"/>
    </source>
</evidence>
<evidence type="ECO:0000256" key="2">
    <source>
        <dbReference type="ARBA" id="ARBA00004906"/>
    </source>
</evidence>
<evidence type="ECO:0000256" key="4">
    <source>
        <dbReference type="ARBA" id="ARBA00022574"/>
    </source>
</evidence>
<keyword evidence="6" id="KW-0833">Ubl conjugation pathway</keyword>
<evidence type="ECO:0000256" key="7">
    <source>
        <dbReference type="ARBA" id="ARBA00023242"/>
    </source>
</evidence>
<evidence type="ECO:0000256" key="1">
    <source>
        <dbReference type="ARBA" id="ARBA00004123"/>
    </source>
</evidence>
<evidence type="ECO:0000313" key="14">
    <source>
        <dbReference type="Ensembl" id="ENSPTIP00000015650.1"/>
    </source>
</evidence>
<comment type="subunit">
    <text evidence="9">Interacts with the nuclear receptors NR3C1 and AR in the presence of ligand. Interacts with DDB1, CUL4A and CUL4B.</text>
</comment>
<name>A0A8C9K2B5_PANTA</name>
<dbReference type="GeneTree" id="ENSGT00950000182900"/>
<dbReference type="SMART" id="SM00320">
    <property type="entry name" value="WD40"/>
    <property type="match status" value="7"/>
</dbReference>
<dbReference type="GO" id="GO:0005634">
    <property type="term" value="C:nucleus"/>
    <property type="evidence" value="ECO:0007669"/>
    <property type="project" value="UniProtKB-SubCell"/>
</dbReference>
<dbReference type="GO" id="GO:0080008">
    <property type="term" value="C:Cul4-RING E3 ubiquitin ligase complex"/>
    <property type="evidence" value="ECO:0007669"/>
    <property type="project" value="TreeGrafter"/>
</dbReference>
<comment type="subcellular location">
    <subcellularLocation>
        <location evidence="1">Nucleus</location>
    </subcellularLocation>
</comment>
<dbReference type="Ensembl" id="ENSPTIT00000019797.1">
    <property type="protein sequence ID" value="ENSPTIP00000015650.1"/>
    <property type="gene ID" value="ENSPTIG00000014604.1"/>
</dbReference>
<evidence type="ECO:0000256" key="13">
    <source>
        <dbReference type="SAM" id="MobiDB-lite"/>
    </source>
</evidence>
<feature type="compositionally biased region" description="Low complexity" evidence="13">
    <location>
        <begin position="501"/>
        <end position="512"/>
    </location>
</feature>
<evidence type="ECO:0000256" key="5">
    <source>
        <dbReference type="ARBA" id="ARBA00022737"/>
    </source>
</evidence>
<feature type="compositionally biased region" description="Polar residues" evidence="13">
    <location>
        <begin position="610"/>
        <end position="634"/>
    </location>
</feature>
<dbReference type="GO" id="GO:0005737">
    <property type="term" value="C:cytoplasm"/>
    <property type="evidence" value="ECO:0007669"/>
    <property type="project" value="TreeGrafter"/>
</dbReference>
<dbReference type="PANTHER" id="PTHR15574">
    <property type="entry name" value="WD REPEAT DOMAIN-CONTAINING FAMILY"/>
    <property type="match status" value="1"/>
</dbReference>
<dbReference type="FunFam" id="2.130.10.10:FF:000045">
    <property type="entry name" value="DDB1- and CUL4-associated factor 6 isoform X2"/>
    <property type="match status" value="1"/>
</dbReference>
<evidence type="ECO:0000256" key="9">
    <source>
        <dbReference type="ARBA" id="ARBA00064504"/>
    </source>
</evidence>
<feature type="region of interest" description="Disordered" evidence="13">
    <location>
        <begin position="336"/>
        <end position="675"/>
    </location>
</feature>
<dbReference type="Proteomes" id="UP000675900">
    <property type="component" value="Unassembled WGS sequence"/>
</dbReference>
<dbReference type="InterPro" id="IPR001680">
    <property type="entry name" value="WD40_rpt"/>
</dbReference>
<protein>
    <recommendedName>
        <fullName evidence="10">DDB1- and CUL4-associated factor 6</fullName>
    </recommendedName>
    <alternativeName>
        <fullName evidence="12">IQ motif and WD repeat-containing protein 1</fullName>
    </alternativeName>
    <alternativeName>
        <fullName evidence="11">Nuclear receptor interaction protein</fullName>
    </alternativeName>
</protein>
<feature type="compositionally biased region" description="Polar residues" evidence="13">
    <location>
        <begin position="519"/>
        <end position="529"/>
    </location>
</feature>
<proteinExistence type="predicted"/>
<dbReference type="InterPro" id="IPR036322">
    <property type="entry name" value="WD40_repeat_dom_sf"/>
</dbReference>
<accession>A0A8C9K2B5</accession>
<gene>
    <name evidence="14" type="primary">DCAF6</name>
</gene>
<dbReference type="InterPro" id="IPR045151">
    <property type="entry name" value="DCAF8"/>
</dbReference>
<evidence type="ECO:0000256" key="11">
    <source>
        <dbReference type="ARBA" id="ARBA00075154"/>
    </source>
</evidence>
<keyword evidence="7" id="KW-0539">Nucleus</keyword>
<keyword evidence="5" id="KW-0677">Repeat</keyword>
<dbReference type="FunFam" id="2.130.10.10:FF:000078">
    <property type="entry name" value="DDB1- and CUL4-associated factor 6 isoform X1"/>
    <property type="match status" value="1"/>
</dbReference>
<evidence type="ECO:0000256" key="3">
    <source>
        <dbReference type="ARBA" id="ARBA00022553"/>
    </source>
</evidence>
<reference evidence="14" key="1">
    <citation type="submission" date="2025-08" db="UniProtKB">
        <authorList>
            <consortium name="Ensembl"/>
        </authorList>
    </citation>
    <scope>IDENTIFICATION</scope>
</reference>
<dbReference type="Pfam" id="PF00400">
    <property type="entry name" value="WD40"/>
    <property type="match status" value="3"/>
</dbReference>
<evidence type="ECO:0000256" key="10">
    <source>
        <dbReference type="ARBA" id="ARBA00071150"/>
    </source>
</evidence>
<dbReference type="GO" id="GO:0045944">
    <property type="term" value="P:positive regulation of transcription by RNA polymerase II"/>
    <property type="evidence" value="ECO:0007669"/>
    <property type="project" value="TreeGrafter"/>
</dbReference>
<comment type="pathway">
    <text evidence="2">Protein modification; protein ubiquitination.</text>
</comment>